<dbReference type="PROSITE" id="PS51729">
    <property type="entry name" value="GNAT_YJDJ"/>
    <property type="match status" value="1"/>
</dbReference>
<dbReference type="PANTHER" id="PTHR31435:SF10">
    <property type="entry name" value="BSR4717 PROTEIN"/>
    <property type="match status" value="1"/>
</dbReference>
<dbReference type="InterPro" id="IPR000182">
    <property type="entry name" value="GNAT_dom"/>
</dbReference>
<dbReference type="EMBL" id="AEUN01000377">
    <property type="protein sequence ID" value="EHJ08208.1"/>
    <property type="molecule type" value="Genomic_DNA"/>
</dbReference>
<dbReference type="RefSeq" id="WP_002463360.1">
    <property type="nucleotide sequence ID" value="NZ_AEUN01000377.1"/>
</dbReference>
<evidence type="ECO:0000313" key="3">
    <source>
        <dbReference type="EMBL" id="EHJ08208.1"/>
    </source>
</evidence>
<feature type="domain" description="N-acetyltransferase" evidence="1">
    <location>
        <begin position="1"/>
        <end position="93"/>
    </location>
</feature>
<dbReference type="Proteomes" id="UP000005413">
    <property type="component" value="Unassembled WGS sequence"/>
</dbReference>
<evidence type="ECO:0000259" key="1">
    <source>
        <dbReference type="PROSITE" id="PS51186"/>
    </source>
</evidence>
<dbReference type="PANTHER" id="PTHR31435">
    <property type="entry name" value="PROTEIN NATD1"/>
    <property type="match status" value="1"/>
</dbReference>
<dbReference type="SUPFAM" id="SSF55729">
    <property type="entry name" value="Acyl-CoA N-acyltransferases (Nat)"/>
    <property type="match status" value="1"/>
</dbReference>
<name>G5JI15_9STAP</name>
<protein>
    <submittedName>
        <fullName evidence="3">Acetyltransferase</fullName>
    </submittedName>
</protein>
<evidence type="ECO:0000259" key="2">
    <source>
        <dbReference type="PROSITE" id="PS51729"/>
    </source>
</evidence>
<keyword evidence="3" id="KW-0808">Transferase</keyword>
<dbReference type="InterPro" id="IPR016181">
    <property type="entry name" value="Acyl_CoA_acyltransferase"/>
</dbReference>
<dbReference type="InterPro" id="IPR045057">
    <property type="entry name" value="Gcn5-rel_NAT"/>
</dbReference>
<accession>G5JI15</accession>
<dbReference type="AlphaFoldDB" id="G5JI15"/>
<dbReference type="GO" id="GO:0016747">
    <property type="term" value="F:acyltransferase activity, transferring groups other than amino-acyl groups"/>
    <property type="evidence" value="ECO:0007669"/>
    <property type="project" value="InterPro"/>
</dbReference>
<evidence type="ECO:0000313" key="4">
    <source>
        <dbReference type="Proteomes" id="UP000005413"/>
    </source>
</evidence>
<dbReference type="PATRIC" id="fig|911238.3.peg.921"/>
<comment type="caution">
    <text evidence="3">The sequence shown here is derived from an EMBL/GenBank/DDBJ whole genome shotgun (WGS) entry which is preliminary data.</text>
</comment>
<feature type="domain" description="N-acetyltransferase" evidence="2">
    <location>
        <begin position="4"/>
        <end position="92"/>
    </location>
</feature>
<gene>
    <name evidence="3" type="ORF">SS7213T_05486</name>
</gene>
<keyword evidence="4" id="KW-1185">Reference proteome</keyword>
<dbReference type="Gene3D" id="3.40.630.30">
    <property type="match status" value="1"/>
</dbReference>
<dbReference type="PROSITE" id="PS51186">
    <property type="entry name" value="GNAT"/>
    <property type="match status" value="1"/>
</dbReference>
<sequence>MSIEIKQGHNKFYVGDNEDQPQAEITFKYVDNNEIDINHTGVSDELGGQGVGTKLVKAVVQHARDNNLKIIATCPFAKNVLEKDDTFQDVYLG</sequence>
<dbReference type="CDD" id="cd04301">
    <property type="entry name" value="NAT_SF"/>
    <property type="match status" value="1"/>
</dbReference>
<dbReference type="OrthoDB" id="9793389at2"/>
<proteinExistence type="predicted"/>
<reference evidence="3 4" key="1">
    <citation type="journal article" date="2012" name="BMC Genomics">
        <title>Comparative genomic analysis of the genus Staphylococcus including Staphylococcus aureus and its newly described sister species Staphylococcus simiae.</title>
        <authorList>
            <person name="Suzuki H."/>
            <person name="Lefebure T."/>
            <person name="Pavinski Bitar P."/>
            <person name="Stanhope M.J."/>
        </authorList>
    </citation>
    <scope>NUCLEOTIDE SEQUENCE [LARGE SCALE GENOMIC DNA]</scope>
    <source>
        <strain evidence="3 4">CCM 7213</strain>
    </source>
</reference>
<organism evidence="3 4">
    <name type="scientific">Staphylococcus simiae CCM 7213 = CCUG 51256</name>
    <dbReference type="NCBI Taxonomy" id="911238"/>
    <lineage>
        <taxon>Bacteria</taxon>
        <taxon>Bacillati</taxon>
        <taxon>Bacillota</taxon>
        <taxon>Bacilli</taxon>
        <taxon>Bacillales</taxon>
        <taxon>Staphylococcaceae</taxon>
        <taxon>Staphylococcus</taxon>
    </lineage>
</organism>
<dbReference type="Pfam" id="PF14542">
    <property type="entry name" value="Acetyltransf_CG"/>
    <property type="match status" value="1"/>
</dbReference>
<dbReference type="InterPro" id="IPR031165">
    <property type="entry name" value="GNAT_YJDJ"/>
</dbReference>